<accession>A0A7S2EYI3</accession>
<evidence type="ECO:0000256" key="3">
    <source>
        <dbReference type="ARBA" id="ARBA00023180"/>
    </source>
</evidence>
<evidence type="ECO:0000256" key="1">
    <source>
        <dbReference type="ARBA" id="ARBA00022729"/>
    </source>
</evidence>
<keyword evidence="1 5" id="KW-0732">Signal</keyword>
<evidence type="ECO:0000256" key="2">
    <source>
        <dbReference type="ARBA" id="ARBA00022737"/>
    </source>
</evidence>
<dbReference type="PANTHER" id="PTHR36220">
    <property type="entry name" value="UNNAMED PRODUCT"/>
    <property type="match status" value="1"/>
</dbReference>
<dbReference type="SUPFAM" id="SSF82171">
    <property type="entry name" value="DPP6 N-terminal domain-like"/>
    <property type="match status" value="1"/>
</dbReference>
<dbReference type="EMBL" id="HBGP01000412">
    <property type="protein sequence ID" value="CAD9362972.1"/>
    <property type="molecule type" value="Transcribed_RNA"/>
</dbReference>
<dbReference type="PROSITE" id="PS51470">
    <property type="entry name" value="FG_GAP"/>
    <property type="match status" value="2"/>
</dbReference>
<sequence length="432" mass="46485">MRAAFFFVLFLVGVCGITRRRLVDQLFPDGESSVTEERFGDSCFLAAEQAFVGSALADGSGSVYVFDLDEDTETWSLGQVLEGDDNDDSLFGFAVFQDSSVLLVGAPGSDQVGFYELNDGDWELSWILNPPAFEIIGTQYGYSVAMDGDIIAVGAPSQLVGVETSGAVYIFDRDLATDPDFPQWGLRTELSLSPDERETGDLFGASVWVAGDYVFVGAPGRNSSAGAVYVFQRDEGGSDEWGQIAVIQPSFLDANEYFGASISTDEEVVAIGAPTTGDNFGAAYIYYQEEDDSFTFVQIIAGKNPQTGDYFGEELGVIGSFVYVGAMGNDDTSGNNREDEGAVFLFFRDKGGEDNWGRIQTIAPDYHDDDDDDEADDNDESLDNFGSCVGTNGDYLLAGAAGHTDDVGSAYIFGTVHSSANSLSSSLLRFFF</sequence>
<dbReference type="InterPro" id="IPR028994">
    <property type="entry name" value="Integrin_alpha_N"/>
</dbReference>
<dbReference type="InterPro" id="IPR013519">
    <property type="entry name" value="Int_alpha_beta-p"/>
</dbReference>
<evidence type="ECO:0000256" key="5">
    <source>
        <dbReference type="SAM" id="SignalP"/>
    </source>
</evidence>
<evidence type="ECO:0000313" key="6">
    <source>
        <dbReference type="EMBL" id="CAD9362972.1"/>
    </source>
</evidence>
<dbReference type="InterPro" id="IPR013517">
    <property type="entry name" value="FG-GAP"/>
</dbReference>
<feature type="repeat" description="FG-GAP" evidence="4">
    <location>
        <begin position="125"/>
        <end position="180"/>
    </location>
</feature>
<keyword evidence="2" id="KW-0677">Repeat</keyword>
<gene>
    <name evidence="6" type="ORF">SRAM0439_LOCUS193</name>
</gene>
<proteinExistence type="predicted"/>
<dbReference type="PANTHER" id="PTHR36220:SF1">
    <property type="entry name" value="GAMMA TUBULIN COMPLEX COMPONENT C-TERMINAL DOMAIN-CONTAINING PROTEIN"/>
    <property type="match status" value="1"/>
</dbReference>
<keyword evidence="3" id="KW-0325">Glycoprotein</keyword>
<reference evidence="6" key="1">
    <citation type="submission" date="2021-01" db="EMBL/GenBank/DDBJ databases">
        <authorList>
            <person name="Corre E."/>
            <person name="Pelletier E."/>
            <person name="Niang G."/>
            <person name="Scheremetjew M."/>
            <person name="Finn R."/>
            <person name="Kale V."/>
            <person name="Holt S."/>
            <person name="Cochrane G."/>
            <person name="Meng A."/>
            <person name="Brown T."/>
            <person name="Cohen L."/>
        </authorList>
    </citation>
    <scope>NUCLEOTIDE SEQUENCE</scope>
    <source>
        <strain evidence="6">Chinc5</strain>
    </source>
</reference>
<feature type="repeat" description="FG-GAP" evidence="4">
    <location>
        <begin position="189"/>
        <end position="240"/>
    </location>
</feature>
<dbReference type="SMART" id="SM00191">
    <property type="entry name" value="Int_alpha"/>
    <property type="match status" value="5"/>
</dbReference>
<dbReference type="AlphaFoldDB" id="A0A7S2EYI3"/>
<evidence type="ECO:0000256" key="4">
    <source>
        <dbReference type="PROSITE-ProRule" id="PRU00803"/>
    </source>
</evidence>
<organism evidence="6">
    <name type="scientific">Stereomyxa ramosa</name>
    <dbReference type="NCBI Taxonomy" id="1078864"/>
    <lineage>
        <taxon>Eukaryota</taxon>
        <taxon>Amoebozoa</taxon>
        <taxon>Amoebozoa incertae sedis</taxon>
        <taxon>Stereomyxa</taxon>
    </lineage>
</organism>
<feature type="signal peptide" evidence="5">
    <location>
        <begin position="1"/>
        <end position="16"/>
    </location>
</feature>
<protein>
    <submittedName>
        <fullName evidence="6">Uncharacterized protein</fullName>
    </submittedName>
</protein>
<dbReference type="Pfam" id="PF14312">
    <property type="entry name" value="FG-GAP_2"/>
    <property type="match status" value="3"/>
</dbReference>
<dbReference type="Gene3D" id="2.130.10.130">
    <property type="entry name" value="Integrin alpha, N-terminal"/>
    <property type="match status" value="2"/>
</dbReference>
<name>A0A7S2EYI3_9EUKA</name>
<feature type="chain" id="PRO_5031001544" evidence="5">
    <location>
        <begin position="17"/>
        <end position="432"/>
    </location>
</feature>